<reference evidence="3" key="1">
    <citation type="journal article" date="2022" name="Int. J. Syst. Evol. Microbiol.">
        <title>Anaeromyxobacter oryzae sp. nov., Anaeromyxobacter diazotrophicus sp. nov. and Anaeromyxobacter paludicola sp. nov., isolated from paddy soils.</title>
        <authorList>
            <person name="Itoh H."/>
            <person name="Xu Z."/>
            <person name="Mise K."/>
            <person name="Masuda Y."/>
            <person name="Ushijima N."/>
            <person name="Hayakawa C."/>
            <person name="Shiratori Y."/>
            <person name="Senoo K."/>
        </authorList>
    </citation>
    <scope>NUCLEOTIDE SEQUENCE [LARGE SCALE GENOMIC DNA]</scope>
    <source>
        <strain evidence="3">Red630</strain>
    </source>
</reference>
<accession>A0ABN6N7N6</accession>
<proteinExistence type="predicted"/>
<dbReference type="EMBL" id="AP025592">
    <property type="protein sequence ID" value="BDG09197.1"/>
    <property type="molecule type" value="Genomic_DNA"/>
</dbReference>
<evidence type="ECO:0000313" key="2">
    <source>
        <dbReference type="EMBL" id="BDG09197.1"/>
    </source>
</evidence>
<protein>
    <recommendedName>
        <fullName evidence="1">Shedu protein SduA C-terminal domain-containing protein</fullName>
    </recommendedName>
</protein>
<keyword evidence="3" id="KW-1185">Reference proteome</keyword>
<dbReference type="Pfam" id="PF14082">
    <property type="entry name" value="SduA_C"/>
    <property type="match status" value="1"/>
</dbReference>
<sequence>MVIFKEHLEEVVWMGHSAARIIQLLSTWDVNRQNADELFWQATFKEQTYALSQVFAVPLVFIQDNAYVGGMSIDRKNAKLLDYLFSAEFSREAVLVELKTPMTRLLAAEYRTGVHPPSADLAGAVVQALTYRNHLMRELTFVLGDRGPKVTAFAPKCVVVAGTGTAELDTDAKRRSFELFRSNCSKDVEIVTYDELFRKLEVLANLFGLKRRQSPPDPTRQTTP</sequence>
<name>A0ABN6N7N6_9BACT</name>
<evidence type="ECO:0000259" key="1">
    <source>
        <dbReference type="Pfam" id="PF14082"/>
    </source>
</evidence>
<dbReference type="InterPro" id="IPR025359">
    <property type="entry name" value="SduA_C"/>
</dbReference>
<evidence type="ECO:0000313" key="3">
    <source>
        <dbReference type="Proteomes" id="UP001162734"/>
    </source>
</evidence>
<feature type="domain" description="Shedu protein SduA C-terminal" evidence="1">
    <location>
        <begin position="35"/>
        <end position="196"/>
    </location>
</feature>
<gene>
    <name evidence="2" type="ORF">AMPC_23100</name>
</gene>
<dbReference type="Proteomes" id="UP001162734">
    <property type="component" value="Chromosome"/>
</dbReference>
<organism evidence="2 3">
    <name type="scientific">Anaeromyxobacter paludicola</name>
    <dbReference type="NCBI Taxonomy" id="2918171"/>
    <lineage>
        <taxon>Bacteria</taxon>
        <taxon>Pseudomonadati</taxon>
        <taxon>Myxococcota</taxon>
        <taxon>Myxococcia</taxon>
        <taxon>Myxococcales</taxon>
        <taxon>Cystobacterineae</taxon>
        <taxon>Anaeromyxobacteraceae</taxon>
        <taxon>Anaeromyxobacter</taxon>
    </lineage>
</organism>